<gene>
    <name evidence="1" type="ORF">BN2458_PEG0335</name>
</gene>
<name>A0A0S4PU00_9HELI</name>
<dbReference type="EMBL" id="LN907858">
    <property type="protein sequence ID" value="CUU39222.1"/>
    <property type="molecule type" value="Genomic_DNA"/>
</dbReference>
<dbReference type="PATRIC" id="fig|76936.10.peg.324"/>
<dbReference type="KEGG" id="hty:BN2458_PEG0335"/>
<organism evidence="1 2">
    <name type="scientific">Helicobacter typhlonius</name>
    <dbReference type="NCBI Taxonomy" id="76936"/>
    <lineage>
        <taxon>Bacteria</taxon>
        <taxon>Pseudomonadati</taxon>
        <taxon>Campylobacterota</taxon>
        <taxon>Epsilonproteobacteria</taxon>
        <taxon>Campylobacterales</taxon>
        <taxon>Helicobacteraceae</taxon>
        <taxon>Helicobacter</taxon>
    </lineage>
</organism>
<dbReference type="GeneID" id="78152239"/>
<evidence type="ECO:0000313" key="1">
    <source>
        <dbReference type="EMBL" id="CUU39222.1"/>
    </source>
</evidence>
<evidence type="ECO:0000313" key="2">
    <source>
        <dbReference type="Proteomes" id="UP000064525"/>
    </source>
</evidence>
<dbReference type="AlphaFoldDB" id="A0A0S4PU00"/>
<proteinExistence type="predicted"/>
<accession>A0A0S4PU00</accession>
<protein>
    <submittedName>
        <fullName evidence="1">Uncharacterized protein</fullName>
    </submittedName>
</protein>
<dbReference type="RefSeq" id="WP_156407270.1">
    <property type="nucleotide sequence ID" value="NZ_CAORCU010000005.1"/>
</dbReference>
<reference evidence="2" key="1">
    <citation type="submission" date="2015-11" db="EMBL/GenBank/DDBJ databases">
        <authorList>
            <person name="Anvar S.Y."/>
        </authorList>
    </citation>
    <scope>NUCLEOTIDE SEQUENCE [LARGE SCALE GENOMIC DNA]</scope>
</reference>
<dbReference type="Proteomes" id="UP000064525">
    <property type="component" value="Chromosome I"/>
</dbReference>
<sequence length="47" mass="5015">MSLLLDNGGGGIHTISLAPNGNVEDSHLPTLSIIIPYFMNLAPLHIF</sequence>